<dbReference type="Proteomes" id="UP001487740">
    <property type="component" value="Unassembled WGS sequence"/>
</dbReference>
<sequence>MTWCTLFLVRRSPTPTIALMTTRPTTRAAFASLPPQDGFDLACWRQKRLFSVANAAPVHDISVPVSSEHQGIASGPPLLYLSLQTNRGHPRHSPPPTTKKRNWTEQTTHGPLNVDPQWQFILCFNSKPGFITC</sequence>
<comment type="caution">
    <text evidence="2">The sequence shown here is derived from an EMBL/GenBank/DDBJ whole genome shotgun (WGS) entry which is preliminary data.</text>
</comment>
<evidence type="ECO:0000313" key="3">
    <source>
        <dbReference type="Proteomes" id="UP001487740"/>
    </source>
</evidence>
<accession>A0AAW0TA06</accession>
<gene>
    <name evidence="2" type="ORF">O3P69_016076</name>
</gene>
<evidence type="ECO:0000313" key="2">
    <source>
        <dbReference type="EMBL" id="KAK8384099.1"/>
    </source>
</evidence>
<name>A0AAW0TA06_SCYPA</name>
<evidence type="ECO:0000256" key="1">
    <source>
        <dbReference type="SAM" id="MobiDB-lite"/>
    </source>
</evidence>
<proteinExistence type="predicted"/>
<feature type="region of interest" description="Disordered" evidence="1">
    <location>
        <begin position="83"/>
        <end position="110"/>
    </location>
</feature>
<organism evidence="2 3">
    <name type="scientific">Scylla paramamosain</name>
    <name type="common">Mud crab</name>
    <dbReference type="NCBI Taxonomy" id="85552"/>
    <lineage>
        <taxon>Eukaryota</taxon>
        <taxon>Metazoa</taxon>
        <taxon>Ecdysozoa</taxon>
        <taxon>Arthropoda</taxon>
        <taxon>Crustacea</taxon>
        <taxon>Multicrustacea</taxon>
        <taxon>Malacostraca</taxon>
        <taxon>Eumalacostraca</taxon>
        <taxon>Eucarida</taxon>
        <taxon>Decapoda</taxon>
        <taxon>Pleocyemata</taxon>
        <taxon>Brachyura</taxon>
        <taxon>Eubrachyura</taxon>
        <taxon>Portunoidea</taxon>
        <taxon>Portunidae</taxon>
        <taxon>Portuninae</taxon>
        <taxon>Scylla</taxon>
    </lineage>
</organism>
<protein>
    <submittedName>
        <fullName evidence="2">Uncharacterized protein</fullName>
    </submittedName>
</protein>
<keyword evidence="3" id="KW-1185">Reference proteome</keyword>
<reference evidence="2 3" key="1">
    <citation type="submission" date="2023-03" db="EMBL/GenBank/DDBJ databases">
        <title>High-quality genome of Scylla paramamosain provides insights in environmental adaptation.</title>
        <authorList>
            <person name="Zhang L."/>
        </authorList>
    </citation>
    <scope>NUCLEOTIDE SEQUENCE [LARGE SCALE GENOMIC DNA]</scope>
    <source>
        <strain evidence="2">LZ_2023a</strain>
        <tissue evidence="2">Muscle</tissue>
    </source>
</reference>
<dbReference type="AlphaFoldDB" id="A0AAW0TA06"/>
<dbReference type="EMBL" id="JARAKH010000036">
    <property type="protein sequence ID" value="KAK8384099.1"/>
    <property type="molecule type" value="Genomic_DNA"/>
</dbReference>